<evidence type="ECO:0000313" key="5">
    <source>
        <dbReference type="Proteomes" id="UP001256673"/>
    </source>
</evidence>
<keyword evidence="5" id="KW-1185">Reference proteome</keyword>
<gene>
    <name evidence="4" type="ORF">RWH43_06320</name>
</gene>
<dbReference type="EMBL" id="JAWDIU010000001">
    <property type="protein sequence ID" value="MDU0326372.1"/>
    <property type="molecule type" value="Genomic_DNA"/>
</dbReference>
<evidence type="ECO:0000313" key="4">
    <source>
        <dbReference type="EMBL" id="MDU0326372.1"/>
    </source>
</evidence>
<dbReference type="SUPFAM" id="SSF48498">
    <property type="entry name" value="Tetracyclin repressor-like, C-terminal domain"/>
    <property type="match status" value="1"/>
</dbReference>
<dbReference type="PROSITE" id="PS50977">
    <property type="entry name" value="HTH_TETR_2"/>
    <property type="match status" value="1"/>
</dbReference>
<evidence type="ECO:0000256" key="2">
    <source>
        <dbReference type="PROSITE-ProRule" id="PRU00335"/>
    </source>
</evidence>
<reference evidence="4 5" key="1">
    <citation type="submission" date="2023-09" db="EMBL/GenBank/DDBJ databases">
        <title>Microbacterium fusihabitans sp. nov., Microbacterium phycihabitans sp. nov., and Microbacterium cervinum sp. nov., isolated from dried seaweeds of beach.</title>
        <authorList>
            <person name="Lee S.D."/>
        </authorList>
    </citation>
    <scope>NUCLEOTIDE SEQUENCE [LARGE SCALE GENOMIC DNA]</scope>
    <source>
        <strain evidence="4 5">KSW2-21</strain>
    </source>
</reference>
<keyword evidence="1 2" id="KW-0238">DNA-binding</keyword>
<accession>A0ABU3RTY4</accession>
<dbReference type="InterPro" id="IPR036271">
    <property type="entry name" value="Tet_transcr_reg_TetR-rel_C_sf"/>
</dbReference>
<proteinExistence type="predicted"/>
<dbReference type="PRINTS" id="PR00455">
    <property type="entry name" value="HTHTETR"/>
</dbReference>
<organism evidence="4 5">
    <name type="scientific">Microbacterium algihabitans</name>
    <dbReference type="NCBI Taxonomy" id="3075992"/>
    <lineage>
        <taxon>Bacteria</taxon>
        <taxon>Bacillati</taxon>
        <taxon>Actinomycetota</taxon>
        <taxon>Actinomycetes</taxon>
        <taxon>Micrococcales</taxon>
        <taxon>Microbacteriaceae</taxon>
        <taxon>Microbacterium</taxon>
    </lineage>
</organism>
<evidence type="ECO:0000256" key="1">
    <source>
        <dbReference type="ARBA" id="ARBA00023125"/>
    </source>
</evidence>
<feature type="DNA-binding region" description="H-T-H motif" evidence="2">
    <location>
        <begin position="36"/>
        <end position="55"/>
    </location>
</feature>
<comment type="caution">
    <text evidence="4">The sequence shown here is derived from an EMBL/GenBank/DDBJ whole genome shotgun (WGS) entry which is preliminary data.</text>
</comment>
<dbReference type="Gene3D" id="1.10.357.10">
    <property type="entry name" value="Tetracycline Repressor, domain 2"/>
    <property type="match status" value="1"/>
</dbReference>
<sequence length="200" mass="22041">MRRRVGLQAAATEQRRRAILDAAVQAFSEVGYNGTSLRDVAARAGLSHTGLLHHFPDKPGLLEAALDRLFDSTALEFDFASNDGVIVMRALIAAAERDVREPTSLRFLAVVTAESLVPSHPAHGFMRLMQQRVRETLTAAFTDLQERGLYRADPLTPSIAAVHAASLRNGAIAEWLRTPDEIDLVEIIRGQLRMFTTVEL</sequence>
<dbReference type="InterPro" id="IPR050109">
    <property type="entry name" value="HTH-type_TetR-like_transc_reg"/>
</dbReference>
<dbReference type="RefSeq" id="WP_316000983.1">
    <property type="nucleotide sequence ID" value="NZ_JAWDIU010000001.1"/>
</dbReference>
<dbReference type="Pfam" id="PF00440">
    <property type="entry name" value="TetR_N"/>
    <property type="match status" value="1"/>
</dbReference>
<dbReference type="PANTHER" id="PTHR30055:SF226">
    <property type="entry name" value="HTH-TYPE TRANSCRIPTIONAL REGULATOR PKSA"/>
    <property type="match status" value="1"/>
</dbReference>
<dbReference type="InterPro" id="IPR001647">
    <property type="entry name" value="HTH_TetR"/>
</dbReference>
<dbReference type="PANTHER" id="PTHR30055">
    <property type="entry name" value="HTH-TYPE TRANSCRIPTIONAL REGULATOR RUTR"/>
    <property type="match status" value="1"/>
</dbReference>
<evidence type="ECO:0000259" key="3">
    <source>
        <dbReference type="PROSITE" id="PS50977"/>
    </source>
</evidence>
<name>A0ABU3RTY4_9MICO</name>
<dbReference type="Proteomes" id="UP001256673">
    <property type="component" value="Unassembled WGS sequence"/>
</dbReference>
<dbReference type="InterPro" id="IPR009057">
    <property type="entry name" value="Homeodomain-like_sf"/>
</dbReference>
<feature type="domain" description="HTH tetR-type" evidence="3">
    <location>
        <begin position="13"/>
        <end position="73"/>
    </location>
</feature>
<protein>
    <submittedName>
        <fullName evidence="4">TetR family transcriptional regulator</fullName>
    </submittedName>
</protein>
<dbReference type="SUPFAM" id="SSF46689">
    <property type="entry name" value="Homeodomain-like"/>
    <property type="match status" value="1"/>
</dbReference>